<feature type="domain" description="Histidine kinase" evidence="5">
    <location>
        <begin position="384"/>
        <end position="622"/>
    </location>
</feature>
<dbReference type="RefSeq" id="WP_020002201.1">
    <property type="nucleotide sequence ID" value="NZ_CP192217.1"/>
</dbReference>
<evidence type="ECO:0000259" key="6">
    <source>
        <dbReference type="PROSITE" id="PS50112"/>
    </source>
</evidence>
<dbReference type="CDD" id="cd00130">
    <property type="entry name" value="PAS"/>
    <property type="match status" value="1"/>
</dbReference>
<dbReference type="SMART" id="SM00387">
    <property type="entry name" value="HATPase_c"/>
    <property type="match status" value="1"/>
</dbReference>
<dbReference type="Gene3D" id="1.10.287.130">
    <property type="match status" value="1"/>
</dbReference>
<evidence type="ECO:0000256" key="2">
    <source>
        <dbReference type="ARBA" id="ARBA00012438"/>
    </source>
</evidence>
<dbReference type="Pfam" id="PF13426">
    <property type="entry name" value="PAS_9"/>
    <property type="match status" value="1"/>
</dbReference>
<dbReference type="Gene3D" id="3.30.565.10">
    <property type="entry name" value="Histidine kinase-like ATPase, C-terminal domain"/>
    <property type="match status" value="1"/>
</dbReference>
<accession>A0A8G2F8I8</accession>
<dbReference type="SUPFAM" id="SSF47384">
    <property type="entry name" value="Homodimeric domain of signal transducing histidine kinase"/>
    <property type="match status" value="1"/>
</dbReference>
<dbReference type="PANTHER" id="PTHR43065:SF42">
    <property type="entry name" value="TWO-COMPONENT SENSOR PPRA"/>
    <property type="match status" value="1"/>
</dbReference>
<dbReference type="InterPro" id="IPR003594">
    <property type="entry name" value="HATPase_dom"/>
</dbReference>
<dbReference type="GO" id="GO:0000155">
    <property type="term" value="F:phosphorelay sensor kinase activity"/>
    <property type="evidence" value="ECO:0007669"/>
    <property type="project" value="InterPro"/>
</dbReference>
<dbReference type="SUPFAM" id="SSF55785">
    <property type="entry name" value="PYP-like sensor domain (PAS domain)"/>
    <property type="match status" value="1"/>
</dbReference>
<dbReference type="InterPro" id="IPR035965">
    <property type="entry name" value="PAS-like_dom_sf"/>
</dbReference>
<keyword evidence="3" id="KW-0597">Phosphoprotein</keyword>
<dbReference type="InterPro" id="IPR018771">
    <property type="entry name" value="PocR_dom"/>
</dbReference>
<comment type="caution">
    <text evidence="7">The sequence shown here is derived from an EMBL/GenBank/DDBJ whole genome shotgun (WGS) entry which is preliminary data.</text>
</comment>
<evidence type="ECO:0000259" key="5">
    <source>
        <dbReference type="PROSITE" id="PS50109"/>
    </source>
</evidence>
<evidence type="ECO:0000256" key="3">
    <source>
        <dbReference type="ARBA" id="ARBA00022553"/>
    </source>
</evidence>
<dbReference type="InterPro" id="IPR036097">
    <property type="entry name" value="HisK_dim/P_sf"/>
</dbReference>
<dbReference type="AlphaFoldDB" id="A0A8G2F8I8"/>
<reference evidence="7 8" key="1">
    <citation type="submission" date="2016-11" db="EMBL/GenBank/DDBJ databases">
        <authorList>
            <person name="Varghese N."/>
            <person name="Submissions S."/>
        </authorList>
    </citation>
    <scope>NUCLEOTIDE SEQUENCE [LARGE SCALE GENOMIC DNA]</scope>
    <source>
        <strain evidence="7 8">DSM 17919</strain>
    </source>
</reference>
<gene>
    <name evidence="7" type="ORF">SAMN05660830_01086</name>
</gene>
<dbReference type="InterPro" id="IPR000014">
    <property type="entry name" value="PAS"/>
</dbReference>
<dbReference type="InterPro" id="IPR003661">
    <property type="entry name" value="HisK_dim/P_dom"/>
</dbReference>
<dbReference type="InterPro" id="IPR036890">
    <property type="entry name" value="HATPase_C_sf"/>
</dbReference>
<dbReference type="EMBL" id="FQZR01000002">
    <property type="protein sequence ID" value="SHI81495.1"/>
    <property type="molecule type" value="Genomic_DNA"/>
</dbReference>
<keyword evidence="4" id="KW-0175">Coiled coil</keyword>
<dbReference type="PANTHER" id="PTHR43065">
    <property type="entry name" value="SENSOR HISTIDINE KINASE"/>
    <property type="match status" value="1"/>
</dbReference>
<dbReference type="SUPFAM" id="SSF55874">
    <property type="entry name" value="ATPase domain of HSP90 chaperone/DNA topoisomerase II/histidine kinase"/>
    <property type="match status" value="1"/>
</dbReference>
<dbReference type="SMART" id="SM00091">
    <property type="entry name" value="PAS"/>
    <property type="match status" value="1"/>
</dbReference>
<dbReference type="EC" id="2.7.13.3" evidence="2"/>
<dbReference type="Proteomes" id="UP000184001">
    <property type="component" value="Unassembled WGS sequence"/>
</dbReference>
<dbReference type="PRINTS" id="PR00344">
    <property type="entry name" value="BCTRLSENSOR"/>
</dbReference>
<dbReference type="CDD" id="cd00082">
    <property type="entry name" value="HisKA"/>
    <property type="match status" value="1"/>
</dbReference>
<dbReference type="PROSITE" id="PS50112">
    <property type="entry name" value="PAS"/>
    <property type="match status" value="1"/>
</dbReference>
<organism evidence="7 8">
    <name type="scientific">Halodesulfovibrio aestuarii</name>
    <dbReference type="NCBI Taxonomy" id="126333"/>
    <lineage>
        <taxon>Bacteria</taxon>
        <taxon>Pseudomonadati</taxon>
        <taxon>Thermodesulfobacteriota</taxon>
        <taxon>Desulfovibrionia</taxon>
        <taxon>Desulfovibrionales</taxon>
        <taxon>Desulfovibrionaceae</taxon>
        <taxon>Halodesulfovibrio</taxon>
    </lineage>
</organism>
<evidence type="ECO:0000313" key="7">
    <source>
        <dbReference type="EMBL" id="SHI81495.1"/>
    </source>
</evidence>
<dbReference type="Pfam" id="PF10114">
    <property type="entry name" value="PocR"/>
    <property type="match status" value="1"/>
</dbReference>
<feature type="domain" description="PAS" evidence="6">
    <location>
        <begin position="246"/>
        <end position="306"/>
    </location>
</feature>
<feature type="coiled-coil region" evidence="4">
    <location>
        <begin position="229"/>
        <end position="256"/>
    </location>
</feature>
<protein>
    <recommendedName>
        <fullName evidence="2">histidine kinase</fullName>
        <ecNumber evidence="2">2.7.13.3</ecNumber>
    </recommendedName>
</protein>
<evidence type="ECO:0000256" key="1">
    <source>
        <dbReference type="ARBA" id="ARBA00000085"/>
    </source>
</evidence>
<dbReference type="InterPro" id="IPR005467">
    <property type="entry name" value="His_kinase_dom"/>
</dbReference>
<dbReference type="InterPro" id="IPR004358">
    <property type="entry name" value="Sig_transdc_His_kin-like_C"/>
</dbReference>
<evidence type="ECO:0000256" key="4">
    <source>
        <dbReference type="SAM" id="Coils"/>
    </source>
</evidence>
<dbReference type="Pfam" id="PF02518">
    <property type="entry name" value="HATPase_c"/>
    <property type="match status" value="1"/>
</dbReference>
<comment type="catalytic activity">
    <reaction evidence="1">
        <text>ATP + protein L-histidine = ADP + protein N-phospho-L-histidine.</text>
        <dbReference type="EC" id="2.7.13.3"/>
    </reaction>
</comment>
<sequence>MPADAVQNNDVLLSLHEEISSLQGRITLLEAEEALWKNLGQSCEFPPDSNTPPAEEIHFNFENIFDLAAIQQIQDAFAEATNVASIITDPDGRPITKPSGFCSLCNDVIRKTEMGLKNCMRSDAAFGTLNPLEPVMRPCLSSGLLDGGTSIYVGKRHIANWIIGQRRISSEPDKKIIAYAKAIGADEDAYRTAYENVPIMSKEQFHKVCNALCLIANQLSTLAQQNYRQAQAIARRQQAELALRESEERFRQLSDSTFEAILIHNRGTILEANKAAITLFGFTWKELIGRKINSLATPEFREAIHNYSEQSGRLWFQGEFQCNDERRIICEVQDRNIMFQGREVRVCAIRDITQRIQSEYEAKEKEQQLIQADKMVSLGVLVSGVAHEINNPNSFMTMNLPFINEVWQSITPILEGYYEENGDFLAGGLEYSSLREELPNLLSRMQDGASRIKGIVNNLKDYSRVEPSELMWNVDINDMIRSSLPLLEKLISMHTNHFTTDLSKALPPVQGNRQRLSQVFINLLVNACEALTSKDNSVTVTSRYLATTHMVEITVSDTGSGIPEELVSKITDPFFTTKRDSGGTGLGLSVSSAIVQEHAGTLQFLPHPEGGTIAQLHLPVAHHGEKHAQ</sequence>
<dbReference type="PROSITE" id="PS50109">
    <property type="entry name" value="HIS_KIN"/>
    <property type="match status" value="1"/>
</dbReference>
<name>A0A8G2F8I8_9BACT</name>
<evidence type="ECO:0000313" key="8">
    <source>
        <dbReference type="Proteomes" id="UP000184001"/>
    </source>
</evidence>
<proteinExistence type="predicted"/>
<dbReference type="NCBIfam" id="TIGR00229">
    <property type="entry name" value="sensory_box"/>
    <property type="match status" value="1"/>
</dbReference>
<dbReference type="Gene3D" id="3.30.450.20">
    <property type="entry name" value="PAS domain"/>
    <property type="match status" value="1"/>
</dbReference>